<protein>
    <submittedName>
        <fullName evidence="2">Unannotated protein</fullName>
    </submittedName>
</protein>
<reference evidence="2" key="1">
    <citation type="submission" date="2020-05" db="EMBL/GenBank/DDBJ databases">
        <authorList>
            <person name="Chiriac C."/>
            <person name="Salcher M."/>
            <person name="Ghai R."/>
            <person name="Kavagutti S V."/>
        </authorList>
    </citation>
    <scope>NUCLEOTIDE SEQUENCE</scope>
</reference>
<name>A0A6J6AIU2_9ZZZZ</name>
<dbReference type="SUPFAM" id="SSF55681">
    <property type="entry name" value="Class II aaRS and biotin synthetases"/>
    <property type="match status" value="1"/>
</dbReference>
<dbReference type="EMBL" id="CAETWZ010000193">
    <property type="protein sequence ID" value="CAB4368570.1"/>
    <property type="molecule type" value="Genomic_DNA"/>
</dbReference>
<dbReference type="AlphaFoldDB" id="A0A6J6AIU2"/>
<gene>
    <name evidence="2" type="ORF">UFOPK4179_01374</name>
</gene>
<sequence length="229" mass="25125">MTSPSKQWVRHDWAGSADDFHAAELPATRAMWWCQVESPALILGSTQSAEDIDPIIAAQLGVSVVRRRSGGGAVYVHPADSIWIDITIGRDDPLWIDDVGQSMLWLGNCFVDALRPWCHAEAYRGPFVGGVDGRAVCFASTSPGEVFVEEKKLIGISQRRGRDGARFQCVMYRQWQPDEWATAIADPEVQDRLGSMAVATLDVPARDILDSVFTHLSGLGGERSGEIWG</sequence>
<dbReference type="PANTHER" id="PTHR43679">
    <property type="entry name" value="OCTANOYLTRANSFERASE LIPM-RELATED"/>
    <property type="match status" value="1"/>
</dbReference>
<evidence type="ECO:0000259" key="1">
    <source>
        <dbReference type="PROSITE" id="PS51733"/>
    </source>
</evidence>
<evidence type="ECO:0000313" key="2">
    <source>
        <dbReference type="EMBL" id="CAB4368570.1"/>
    </source>
</evidence>
<dbReference type="InterPro" id="IPR050664">
    <property type="entry name" value="Octanoyltrans_LipM/LipL"/>
</dbReference>
<dbReference type="InterPro" id="IPR004143">
    <property type="entry name" value="BPL_LPL_catalytic"/>
</dbReference>
<dbReference type="Pfam" id="PF21948">
    <property type="entry name" value="LplA-B_cat"/>
    <property type="match status" value="1"/>
</dbReference>
<accession>A0A6J6AIU2</accession>
<feature type="domain" description="BPL/LPL catalytic" evidence="1">
    <location>
        <begin position="25"/>
        <end position="224"/>
    </location>
</feature>
<proteinExistence type="predicted"/>
<dbReference type="PANTHER" id="PTHR43679:SF2">
    <property type="entry name" value="OCTANOYL-[GCVH]:PROTEIN N-OCTANOYLTRANSFERASE"/>
    <property type="match status" value="1"/>
</dbReference>
<dbReference type="InterPro" id="IPR045864">
    <property type="entry name" value="aa-tRNA-synth_II/BPL/LPL"/>
</dbReference>
<dbReference type="PROSITE" id="PS51733">
    <property type="entry name" value="BPL_LPL_CATALYTIC"/>
    <property type="match status" value="1"/>
</dbReference>
<organism evidence="2">
    <name type="scientific">freshwater metagenome</name>
    <dbReference type="NCBI Taxonomy" id="449393"/>
    <lineage>
        <taxon>unclassified sequences</taxon>
        <taxon>metagenomes</taxon>
        <taxon>ecological metagenomes</taxon>
    </lineage>
</organism>
<dbReference type="Gene3D" id="3.30.930.10">
    <property type="entry name" value="Bira Bifunctional Protein, Domain 2"/>
    <property type="match status" value="1"/>
</dbReference>